<reference evidence="2" key="1">
    <citation type="journal article" date="2020" name="Nat. Genet.">
        <title>Genomic diversifications of five Gossypium allopolyploid species and their impact on cotton improvement.</title>
        <authorList>
            <person name="Chen Z.J."/>
            <person name="Sreedasyam A."/>
            <person name="Ando A."/>
            <person name="Song Q."/>
            <person name="De Santiago L.M."/>
            <person name="Hulse-Kemp A.M."/>
            <person name="Ding M."/>
            <person name="Ye W."/>
            <person name="Kirkbride R.C."/>
            <person name="Jenkins J."/>
            <person name="Plott C."/>
            <person name="Lovell J."/>
            <person name="Lin Y.M."/>
            <person name="Vaughn R."/>
            <person name="Liu B."/>
            <person name="Simpson S."/>
            <person name="Scheffler B.E."/>
            <person name="Wen L."/>
            <person name="Saski C.A."/>
            <person name="Grover C.E."/>
            <person name="Hu G."/>
            <person name="Conover J.L."/>
            <person name="Carlson J.W."/>
            <person name="Shu S."/>
            <person name="Boston L.B."/>
            <person name="Williams M."/>
            <person name="Peterson D.G."/>
            <person name="McGee K."/>
            <person name="Jones D.C."/>
            <person name="Wendel J.F."/>
            <person name="Stelly D.M."/>
            <person name="Grimwood J."/>
            <person name="Schmutz J."/>
        </authorList>
    </citation>
    <scope>NUCLEOTIDE SEQUENCE [LARGE SCALE GENOMIC DNA]</scope>
    <source>
        <strain evidence="2">cv. TM-1</strain>
    </source>
</reference>
<evidence type="ECO:0000313" key="3">
    <source>
        <dbReference type="RefSeq" id="XP_040937447.1"/>
    </source>
</evidence>
<keyword evidence="2" id="KW-1185">Reference proteome</keyword>
<name>A0ABM2Z405_GOSHI</name>
<dbReference type="RefSeq" id="XP_040937447.1">
    <property type="nucleotide sequence ID" value="XM_041081513.1"/>
</dbReference>
<feature type="region of interest" description="Disordered" evidence="1">
    <location>
        <begin position="44"/>
        <end position="77"/>
    </location>
</feature>
<dbReference type="Proteomes" id="UP000818029">
    <property type="component" value="Chromosome A11"/>
</dbReference>
<evidence type="ECO:0000256" key="1">
    <source>
        <dbReference type="SAM" id="MobiDB-lite"/>
    </source>
</evidence>
<accession>A0ABM2Z405</accession>
<protein>
    <submittedName>
        <fullName evidence="3">Uncharacterized protein</fullName>
    </submittedName>
</protein>
<proteinExistence type="predicted"/>
<reference evidence="3" key="2">
    <citation type="submission" date="2025-08" db="UniProtKB">
        <authorList>
            <consortium name="RefSeq"/>
        </authorList>
    </citation>
    <scope>IDENTIFICATION</scope>
</reference>
<sequence length="120" mass="12799">MELGQNGVVSHAYISKKFPKNFIFLPLFSKKAQKCSLFLPFSSGAGQGSGREPPYRPPVAGAGAAVHGGGETKSFPFSPNRLSSASGVMGRWQKAGERRSWWRWQRVGDGGIVIGSAGMG</sequence>
<gene>
    <name evidence="3" type="primary">LOC121209831</name>
</gene>
<organism evidence="2 3">
    <name type="scientific">Gossypium hirsutum</name>
    <name type="common">Upland cotton</name>
    <name type="synonym">Gossypium mexicanum</name>
    <dbReference type="NCBI Taxonomy" id="3635"/>
    <lineage>
        <taxon>Eukaryota</taxon>
        <taxon>Viridiplantae</taxon>
        <taxon>Streptophyta</taxon>
        <taxon>Embryophyta</taxon>
        <taxon>Tracheophyta</taxon>
        <taxon>Spermatophyta</taxon>
        <taxon>Magnoliopsida</taxon>
        <taxon>eudicotyledons</taxon>
        <taxon>Gunneridae</taxon>
        <taxon>Pentapetalae</taxon>
        <taxon>rosids</taxon>
        <taxon>malvids</taxon>
        <taxon>Malvales</taxon>
        <taxon>Malvaceae</taxon>
        <taxon>Malvoideae</taxon>
        <taxon>Gossypium</taxon>
    </lineage>
</organism>
<evidence type="ECO:0000313" key="2">
    <source>
        <dbReference type="Proteomes" id="UP000818029"/>
    </source>
</evidence>
<dbReference type="GeneID" id="121209831"/>